<dbReference type="GO" id="GO:0005975">
    <property type="term" value="P:carbohydrate metabolic process"/>
    <property type="evidence" value="ECO:0007669"/>
    <property type="project" value="InterPro"/>
</dbReference>
<dbReference type="InterPro" id="IPR016518">
    <property type="entry name" value="Alpha-L-fucosidase"/>
</dbReference>
<accession>A0A1L9RCG3</accession>
<sequence length="791" mass="86007">MLSKLFTVLTVLPLVHGGFDASSVSWYTSPAKDFASALPIGNGRLGAAVWGSAVENVTLNENSIWTGPWQNRVNPDAYDAFPQVRSLLQDGNITEAGRIALSDMASPTPETQSSNPLGTFQVDFGHSAEGISSYVRYLDMNQGNAVVEYDYNGVRYSREYIASHPAGVIAIRLSADKTGSLYISLSLSRSLNATEVSASASNATGLLVLKANSGQSTDAITFTSEAKIVTNDGNISTNGSSIVVQNASTVDIFIDAATSYNFPSIEDQIKQVKKKLDSAANQGYPAVKKNAIADHKSLADRVKLALGSSGPAGTRSTDIRLSNYKNNPDSDPQLVALMFNFGRHLLISSSRDSESPGLPATLQGIWNQDYAPAWGGRYTLNINLQMNYWPAEVTHLGDTFGPFVDLLDTVLPRGQAVATSMYGCDNGGFVVHHNTDLWGDAAPVQNGSSYTVWPMAGAWLSLHLMEHYRFTRDRDFLEQRAWPILQSAANFYYCYLFMFNESWSTGPSLSPENLFVVPSDMQKRGSEEGIDIAPTMDNSLLYELFNAVIETSQILNITGDDINNAKSYLAKIKPPQIGSYGQILEWREEYEEQDPGHRHISPMFGLYPGSQMTPLVSQTLSNASKALLDHRISHGSGSTGWSRTWAMNLYARLFDGDTAWNHTKVFLQTYPSDNLWNTDSGPGTPFQIDGNFGFTAGIAEMLLQSHSVVHLLPALPSAVPDGSVAGLVARGNFIVEMEWSDGTLQQANITSRSGGVLAVRVQDGVQFAINGILYTEPITTTAGTTYHVGRV</sequence>
<dbReference type="Pfam" id="PF22124">
    <property type="entry name" value="Glyco_hydro_95_cat"/>
    <property type="match status" value="1"/>
</dbReference>
<dbReference type="InterPro" id="IPR049053">
    <property type="entry name" value="AFCA-like_C"/>
</dbReference>
<evidence type="ECO:0000259" key="4">
    <source>
        <dbReference type="Pfam" id="PF22124"/>
    </source>
</evidence>
<dbReference type="EMBL" id="KV878214">
    <property type="protein sequence ID" value="OJJ32602.1"/>
    <property type="molecule type" value="Genomic_DNA"/>
</dbReference>
<evidence type="ECO:0000256" key="1">
    <source>
        <dbReference type="SAM" id="SignalP"/>
    </source>
</evidence>
<dbReference type="GO" id="GO:0004560">
    <property type="term" value="F:alpha-L-fucosidase activity"/>
    <property type="evidence" value="ECO:0007669"/>
    <property type="project" value="InterPro"/>
</dbReference>
<dbReference type="Gene3D" id="1.50.10.10">
    <property type="match status" value="1"/>
</dbReference>
<gene>
    <name evidence="5" type="ORF">ASPWEDRAFT_174050</name>
</gene>
<reference evidence="6" key="1">
    <citation type="journal article" date="2017" name="Genome Biol.">
        <title>Comparative genomics reveals high biological diversity and specific adaptations in the industrially and medically important fungal genus Aspergillus.</title>
        <authorList>
            <person name="de Vries R.P."/>
            <person name="Riley R."/>
            <person name="Wiebenga A."/>
            <person name="Aguilar-Osorio G."/>
            <person name="Amillis S."/>
            <person name="Uchima C.A."/>
            <person name="Anderluh G."/>
            <person name="Asadollahi M."/>
            <person name="Askin M."/>
            <person name="Barry K."/>
            <person name="Battaglia E."/>
            <person name="Bayram O."/>
            <person name="Benocci T."/>
            <person name="Braus-Stromeyer S.A."/>
            <person name="Caldana C."/>
            <person name="Canovas D."/>
            <person name="Cerqueira G.C."/>
            <person name="Chen F."/>
            <person name="Chen W."/>
            <person name="Choi C."/>
            <person name="Clum A."/>
            <person name="Dos Santos R.A."/>
            <person name="Damasio A.R."/>
            <person name="Diallinas G."/>
            <person name="Emri T."/>
            <person name="Fekete E."/>
            <person name="Flipphi M."/>
            <person name="Freyberg S."/>
            <person name="Gallo A."/>
            <person name="Gournas C."/>
            <person name="Habgood R."/>
            <person name="Hainaut M."/>
            <person name="Harispe M.L."/>
            <person name="Henrissat B."/>
            <person name="Hilden K.S."/>
            <person name="Hope R."/>
            <person name="Hossain A."/>
            <person name="Karabika E."/>
            <person name="Karaffa L."/>
            <person name="Karanyi Z."/>
            <person name="Krasevec N."/>
            <person name="Kuo A."/>
            <person name="Kusch H."/>
            <person name="LaButti K."/>
            <person name="Lagendijk E.L."/>
            <person name="Lapidus A."/>
            <person name="Levasseur A."/>
            <person name="Lindquist E."/>
            <person name="Lipzen A."/>
            <person name="Logrieco A.F."/>
            <person name="MacCabe A."/>
            <person name="Maekelae M.R."/>
            <person name="Malavazi I."/>
            <person name="Melin P."/>
            <person name="Meyer V."/>
            <person name="Mielnichuk N."/>
            <person name="Miskei M."/>
            <person name="Molnar A.P."/>
            <person name="Mule G."/>
            <person name="Ngan C.Y."/>
            <person name="Orejas M."/>
            <person name="Orosz E."/>
            <person name="Ouedraogo J.P."/>
            <person name="Overkamp K.M."/>
            <person name="Park H.-S."/>
            <person name="Perrone G."/>
            <person name="Piumi F."/>
            <person name="Punt P.J."/>
            <person name="Ram A.F."/>
            <person name="Ramon A."/>
            <person name="Rauscher S."/>
            <person name="Record E."/>
            <person name="Riano-Pachon D.M."/>
            <person name="Robert V."/>
            <person name="Roehrig J."/>
            <person name="Ruller R."/>
            <person name="Salamov A."/>
            <person name="Salih N.S."/>
            <person name="Samson R.A."/>
            <person name="Sandor E."/>
            <person name="Sanguinetti M."/>
            <person name="Schuetze T."/>
            <person name="Sepcic K."/>
            <person name="Shelest E."/>
            <person name="Sherlock G."/>
            <person name="Sophianopoulou V."/>
            <person name="Squina F.M."/>
            <person name="Sun H."/>
            <person name="Susca A."/>
            <person name="Todd R.B."/>
            <person name="Tsang A."/>
            <person name="Unkles S.E."/>
            <person name="van de Wiele N."/>
            <person name="van Rossen-Uffink D."/>
            <person name="Oliveira J.V."/>
            <person name="Vesth T.C."/>
            <person name="Visser J."/>
            <person name="Yu J.-H."/>
            <person name="Zhou M."/>
            <person name="Andersen M.R."/>
            <person name="Archer D.B."/>
            <person name="Baker S.E."/>
            <person name="Benoit I."/>
            <person name="Brakhage A.A."/>
            <person name="Braus G.H."/>
            <person name="Fischer R."/>
            <person name="Frisvad J.C."/>
            <person name="Goldman G.H."/>
            <person name="Houbraken J."/>
            <person name="Oakley B."/>
            <person name="Pocsi I."/>
            <person name="Scazzocchio C."/>
            <person name="Seiboth B."/>
            <person name="vanKuyk P.A."/>
            <person name="Wortman J."/>
            <person name="Dyer P.S."/>
            <person name="Grigoriev I.V."/>
        </authorList>
    </citation>
    <scope>NUCLEOTIDE SEQUENCE [LARGE SCALE GENOMIC DNA]</scope>
    <source>
        <strain evidence="6">DTO 134E9</strain>
    </source>
</reference>
<dbReference type="InterPro" id="IPR013780">
    <property type="entry name" value="Glyco_hydro_b"/>
</dbReference>
<evidence type="ECO:0000313" key="6">
    <source>
        <dbReference type="Proteomes" id="UP000184383"/>
    </source>
</evidence>
<dbReference type="Pfam" id="PF14498">
    <property type="entry name" value="Glyco_hyd_65N_2"/>
    <property type="match status" value="1"/>
</dbReference>
<dbReference type="PANTHER" id="PTHR31084">
    <property type="entry name" value="ALPHA-L-FUCOSIDASE 2"/>
    <property type="match status" value="1"/>
</dbReference>
<proteinExistence type="predicted"/>
<dbReference type="VEuPathDB" id="FungiDB:ASPWEDRAFT_174050"/>
<keyword evidence="1" id="KW-0732">Signal</keyword>
<evidence type="ECO:0000313" key="5">
    <source>
        <dbReference type="EMBL" id="OJJ32602.1"/>
    </source>
</evidence>
<feature type="chain" id="PRO_5009887451" evidence="1">
    <location>
        <begin position="18"/>
        <end position="791"/>
    </location>
</feature>
<evidence type="ECO:0000259" key="3">
    <source>
        <dbReference type="Pfam" id="PF21307"/>
    </source>
</evidence>
<feature type="signal peptide" evidence="1">
    <location>
        <begin position="1"/>
        <end position="17"/>
    </location>
</feature>
<dbReference type="Proteomes" id="UP000184383">
    <property type="component" value="Unassembled WGS sequence"/>
</dbReference>
<dbReference type="SUPFAM" id="SSF48208">
    <property type="entry name" value="Six-hairpin glycosidases"/>
    <property type="match status" value="1"/>
</dbReference>
<dbReference type="Pfam" id="PF21307">
    <property type="entry name" value="Glyco_hydro_95_C"/>
    <property type="match status" value="1"/>
</dbReference>
<dbReference type="OrthoDB" id="2848340at2759"/>
<dbReference type="Gene3D" id="2.70.98.50">
    <property type="entry name" value="putative glycoside hydrolase family protein from bacillus halodurans"/>
    <property type="match status" value="1"/>
</dbReference>
<dbReference type="FunFam" id="1.50.10.10:FF:000028">
    <property type="entry name" value="Alpha-L-fucosidase 2"/>
    <property type="match status" value="1"/>
</dbReference>
<dbReference type="PIRSF" id="PIRSF007663">
    <property type="entry name" value="UCP007663"/>
    <property type="match status" value="1"/>
</dbReference>
<dbReference type="InterPro" id="IPR012341">
    <property type="entry name" value="6hp_glycosidase-like_sf"/>
</dbReference>
<organism evidence="5 6">
    <name type="scientific">Aspergillus wentii DTO 134E9</name>
    <dbReference type="NCBI Taxonomy" id="1073089"/>
    <lineage>
        <taxon>Eukaryota</taxon>
        <taxon>Fungi</taxon>
        <taxon>Dikarya</taxon>
        <taxon>Ascomycota</taxon>
        <taxon>Pezizomycotina</taxon>
        <taxon>Eurotiomycetes</taxon>
        <taxon>Eurotiomycetidae</taxon>
        <taxon>Eurotiales</taxon>
        <taxon>Aspergillaceae</taxon>
        <taxon>Aspergillus</taxon>
        <taxon>Aspergillus subgen. Cremei</taxon>
    </lineage>
</organism>
<dbReference type="GeneID" id="63747017"/>
<dbReference type="InterPro" id="IPR054363">
    <property type="entry name" value="GH95_cat"/>
</dbReference>
<feature type="domain" description="Alpha fucosidase A-like C-terminal" evidence="3">
    <location>
        <begin position="704"/>
        <end position="768"/>
    </location>
</feature>
<dbReference type="InterPro" id="IPR027414">
    <property type="entry name" value="GH95_N_dom"/>
</dbReference>
<dbReference type="RefSeq" id="XP_040686279.1">
    <property type="nucleotide sequence ID" value="XM_040831169.1"/>
</dbReference>
<protein>
    <submittedName>
        <fullName evidence="5">Uncharacterized protein</fullName>
    </submittedName>
</protein>
<dbReference type="STRING" id="1073089.A0A1L9RCG3"/>
<dbReference type="Gene3D" id="2.60.40.1180">
    <property type="entry name" value="Golgi alpha-mannosidase II"/>
    <property type="match status" value="1"/>
</dbReference>
<feature type="domain" description="Glycosyl hydrolase family 95 catalytic" evidence="4">
    <location>
        <begin position="284"/>
        <end position="702"/>
    </location>
</feature>
<feature type="domain" description="Glycosyl hydrolase family 95 N-terminal" evidence="2">
    <location>
        <begin position="26"/>
        <end position="261"/>
    </location>
</feature>
<dbReference type="InterPro" id="IPR008928">
    <property type="entry name" value="6-hairpin_glycosidase_sf"/>
</dbReference>
<keyword evidence="6" id="KW-1185">Reference proteome</keyword>
<dbReference type="PANTHER" id="PTHR31084:SF0">
    <property type="entry name" value="ALPHA-L-FUCOSIDASE 2"/>
    <property type="match status" value="1"/>
</dbReference>
<dbReference type="AlphaFoldDB" id="A0A1L9RCG3"/>
<evidence type="ECO:0000259" key="2">
    <source>
        <dbReference type="Pfam" id="PF14498"/>
    </source>
</evidence>
<name>A0A1L9RCG3_ASPWE</name>